<feature type="region of interest" description="Disordered" evidence="7">
    <location>
        <begin position="861"/>
        <end position="885"/>
    </location>
</feature>
<dbReference type="Gene3D" id="1.10.150.50">
    <property type="entry name" value="Transcription Factor, Ets-1"/>
    <property type="match status" value="3"/>
</dbReference>
<dbReference type="Proteomes" id="UP000507470">
    <property type="component" value="Unassembled WGS sequence"/>
</dbReference>
<dbReference type="FunFam" id="1.10.150.50:FF:000055">
    <property type="entry name" value="Sterile alpha motif domain containing 5"/>
    <property type="match status" value="1"/>
</dbReference>
<dbReference type="PROSITE" id="PS50002">
    <property type="entry name" value="SH3"/>
    <property type="match status" value="1"/>
</dbReference>
<dbReference type="InterPro" id="IPR001660">
    <property type="entry name" value="SAM"/>
</dbReference>
<dbReference type="SUPFAM" id="SSF50044">
    <property type="entry name" value="SH3-domain"/>
    <property type="match status" value="1"/>
</dbReference>
<feature type="region of interest" description="Disordered" evidence="7">
    <location>
        <begin position="543"/>
        <end position="584"/>
    </location>
</feature>
<feature type="region of interest" description="Disordered" evidence="7">
    <location>
        <begin position="400"/>
        <end position="422"/>
    </location>
</feature>
<dbReference type="PANTHER" id="PTHR12301:SF10">
    <property type="match status" value="1"/>
</dbReference>
<comment type="subunit">
    <text evidence="4">Interacts promiscuously (via SAM domain) with EPHA5, EPHA6, EPHA7, EPHA8, EPHB1, EPHB2, EPHB3 and EPHB4 (via SAM domain) (in vitro).</text>
</comment>
<protein>
    <recommendedName>
        <fullName evidence="5">Sterile alpha motif domain-containing protein 5</fullName>
    </recommendedName>
</protein>
<evidence type="ECO:0000256" key="2">
    <source>
        <dbReference type="ARBA" id="ARBA00022443"/>
    </source>
</evidence>
<feature type="compositionally biased region" description="Low complexity" evidence="7">
    <location>
        <begin position="866"/>
        <end position="877"/>
    </location>
</feature>
<dbReference type="Pfam" id="PF00536">
    <property type="entry name" value="SAM_1"/>
    <property type="match status" value="2"/>
</dbReference>
<feature type="domain" description="SAM" evidence="9">
    <location>
        <begin position="673"/>
        <end position="737"/>
    </location>
</feature>
<sequence length="1165" mass="127941">MMSDNIVANWLGSLNLDYYTQAFFDNGYDELEICKQIGDADLDAIGVTKNAHREKVLRAVTRLKEEGGTSVYFTLESSQYSCEGDVNCLPTDTISTCSSNISYTNSQLLKIIRGRIFSDNIDLSTLPYVKPDGSVCTSSIAALAVRYSEELKASIDSVTMAIEELQQCILNGNSELFYSATPVSSSSLASLSSEPGCHSYTCRPELPPPIPSIPPPTSSHIDKAGSLHSIPTRYSGNASIKTYDYVVLDSDKAVGDNRKSGTLGKLFRNIGIRRSGRKQGFKQHEGDPNAYDITMSDEDRMALMLMVKEGKITTQHAIEVVKRFEDEKRKEILQLEKDRKKKKGRPVKSPSAGYTDSPKKCGVCQKLVKMDNSPTTHQMCSDPSHRFECFQHRRVHSVSHLEHSARSPDAPRSLSCTPTRAAPGSTITSPVNFYLPNHSPRVYAPVIPHELKMHGLSTLECQHGNLMKTLACVHDNSSRTSSLSFESEMDCQGPTHSDLVPLRSDEVAYCSNSSAVSMASDTSPPAGATWGVKAETGGHSRLKCCSTTDTTKSASSTESTHSGSSGMRSLHSASPMSGKSSVSMEDNVLSGAACPMAVKVHTDFVPGKTDTDFLKLEKGDVIFVLNKTTSGLCWGNINGRSGWFKASHVEPLEHHPAGPQLKLTAQRNNTKRFKPKTVTELLQKLGLQHLEELFVQNGFDHLESFAEIDEDDLNALHITDPQKRTKLLTAADFLSDIVVDHIPNVNRYLMYTPPCASPAGEQRSYPSSRDSGCYASWEHIHNKNHNIHNQSKFHPLHSNKENVFPENDFQVSTHKSSNGGKIESNYSEEDREVFELIKQNLDSNHGDSSQKDGDMVTCSYAETQTSPSDSSKSNPKSQIHVSKIQQQTVIENQTPKTFVRKSVPRMGSVVRDAQVQVMSPLGTSERRTLPSDAHKRVSSDSINSCASSQSDGHRRILSESNSSLTPLHNVPNYDTPKLHTINGSVTGSPVAGYRKVKKSLVNLVASKLASEAIDLSQEPYSSQCGACGIPPLFIQRYSDELKTDISSIAIVLDQIRIHQLQTSRKPVIPAVDIATTCSKACDLDVSSVDGFFMSIGLPMYSETLKSQGVTSLEQLLTMSDQTIKEKSSASSRHVRRISHALDWVQRKISASRDPVTNSETVEDHV</sequence>
<feature type="compositionally biased region" description="Polar residues" evidence="7">
    <location>
        <begin position="939"/>
        <end position="950"/>
    </location>
</feature>
<keyword evidence="11" id="KW-1185">Reference proteome</keyword>
<keyword evidence="2 6" id="KW-0728">SH3 domain</keyword>
<feature type="domain" description="SAM" evidence="9">
    <location>
        <begin position="2"/>
        <end position="66"/>
    </location>
</feature>
<proteinExistence type="predicted"/>
<evidence type="ECO:0000256" key="5">
    <source>
        <dbReference type="ARBA" id="ARBA00073398"/>
    </source>
</evidence>
<gene>
    <name evidence="10" type="ORF">MCOR_25928</name>
</gene>
<dbReference type="GO" id="GO:0005737">
    <property type="term" value="C:cytoplasm"/>
    <property type="evidence" value="ECO:0007669"/>
    <property type="project" value="UniProtKB-SubCell"/>
</dbReference>
<dbReference type="OrthoDB" id="10047268at2759"/>
<comment type="subcellular location">
    <subcellularLocation>
        <location evidence="1">Cytoplasm</location>
    </subcellularLocation>
</comment>
<dbReference type="InterPro" id="IPR036028">
    <property type="entry name" value="SH3-like_dom_sf"/>
</dbReference>
<feature type="compositionally biased region" description="Low complexity" evidence="7">
    <location>
        <begin position="546"/>
        <end position="565"/>
    </location>
</feature>
<evidence type="ECO:0000256" key="6">
    <source>
        <dbReference type="PROSITE-ProRule" id="PRU00192"/>
    </source>
</evidence>
<dbReference type="Pfam" id="PF26285">
    <property type="entry name" value="SASH1_Homeodomain"/>
    <property type="match status" value="2"/>
</dbReference>
<dbReference type="SMART" id="SM00454">
    <property type="entry name" value="SAM"/>
    <property type="match status" value="3"/>
</dbReference>
<evidence type="ECO:0000259" key="9">
    <source>
        <dbReference type="PROSITE" id="PS50105"/>
    </source>
</evidence>
<dbReference type="EMBL" id="CACVKT020004645">
    <property type="protein sequence ID" value="CAC5390854.1"/>
    <property type="molecule type" value="Genomic_DNA"/>
</dbReference>
<evidence type="ECO:0000256" key="7">
    <source>
        <dbReference type="SAM" id="MobiDB-lite"/>
    </source>
</evidence>
<dbReference type="InterPro" id="IPR001452">
    <property type="entry name" value="SH3_domain"/>
</dbReference>
<evidence type="ECO:0000313" key="10">
    <source>
        <dbReference type="EMBL" id="CAC5390854.1"/>
    </source>
</evidence>
<feature type="compositionally biased region" description="Polar residues" evidence="7">
    <location>
        <begin position="571"/>
        <end position="584"/>
    </location>
</feature>
<dbReference type="Gene3D" id="2.30.30.40">
    <property type="entry name" value="SH3 Domains"/>
    <property type="match status" value="1"/>
</dbReference>
<evidence type="ECO:0000256" key="1">
    <source>
        <dbReference type="ARBA" id="ARBA00004496"/>
    </source>
</evidence>
<dbReference type="Pfam" id="PF07653">
    <property type="entry name" value="SH3_2"/>
    <property type="match status" value="1"/>
</dbReference>
<dbReference type="InterPro" id="IPR058666">
    <property type="entry name" value="SASH1/NUB1_homeodomain"/>
</dbReference>
<dbReference type="Pfam" id="PF07647">
    <property type="entry name" value="SAM_2"/>
    <property type="match status" value="1"/>
</dbReference>
<feature type="region of interest" description="Disordered" evidence="7">
    <location>
        <begin position="924"/>
        <end position="954"/>
    </location>
</feature>
<dbReference type="SMART" id="SM00326">
    <property type="entry name" value="SH3"/>
    <property type="match status" value="1"/>
</dbReference>
<evidence type="ECO:0000313" key="11">
    <source>
        <dbReference type="Proteomes" id="UP000507470"/>
    </source>
</evidence>
<accession>A0A6J8C6Q9</accession>
<reference evidence="10 11" key="1">
    <citation type="submission" date="2020-06" db="EMBL/GenBank/DDBJ databases">
        <authorList>
            <person name="Li R."/>
            <person name="Bekaert M."/>
        </authorList>
    </citation>
    <scope>NUCLEOTIDE SEQUENCE [LARGE SCALE GENOMIC DNA]</scope>
    <source>
        <strain evidence="11">wild</strain>
    </source>
</reference>
<dbReference type="InterPro" id="IPR013761">
    <property type="entry name" value="SAM/pointed_sf"/>
</dbReference>
<dbReference type="PROSITE" id="PS50105">
    <property type="entry name" value="SAM_DOMAIN"/>
    <property type="match status" value="2"/>
</dbReference>
<dbReference type="InterPro" id="IPR051725">
    <property type="entry name" value="SAM-SH3_domain_protein"/>
</dbReference>
<dbReference type="AlphaFoldDB" id="A0A6J8C6Q9"/>
<dbReference type="PANTHER" id="PTHR12301">
    <property type="entry name" value="SAM-DOMAIN, SH3 AND NUCLEAR LOCALIZATION SIGNALS PROTEIN RELATED"/>
    <property type="match status" value="1"/>
</dbReference>
<organism evidence="10 11">
    <name type="scientific">Mytilus coruscus</name>
    <name type="common">Sea mussel</name>
    <dbReference type="NCBI Taxonomy" id="42192"/>
    <lineage>
        <taxon>Eukaryota</taxon>
        <taxon>Metazoa</taxon>
        <taxon>Spiralia</taxon>
        <taxon>Lophotrochozoa</taxon>
        <taxon>Mollusca</taxon>
        <taxon>Bivalvia</taxon>
        <taxon>Autobranchia</taxon>
        <taxon>Pteriomorphia</taxon>
        <taxon>Mytilida</taxon>
        <taxon>Mytiloidea</taxon>
        <taxon>Mytilidae</taxon>
        <taxon>Mytilinae</taxon>
        <taxon>Mytilus</taxon>
    </lineage>
</organism>
<name>A0A6J8C6Q9_MYTCO</name>
<feature type="compositionally biased region" description="Basic and acidic residues" evidence="7">
    <location>
        <begin position="924"/>
        <end position="938"/>
    </location>
</feature>
<evidence type="ECO:0000259" key="8">
    <source>
        <dbReference type="PROSITE" id="PS50002"/>
    </source>
</evidence>
<keyword evidence="3" id="KW-0963">Cytoplasm</keyword>
<feature type="domain" description="SH3" evidence="8">
    <location>
        <begin position="593"/>
        <end position="654"/>
    </location>
</feature>
<feature type="region of interest" description="Disordered" evidence="7">
    <location>
        <begin position="335"/>
        <end position="357"/>
    </location>
</feature>
<evidence type="ECO:0000256" key="4">
    <source>
        <dbReference type="ARBA" id="ARBA00065890"/>
    </source>
</evidence>
<evidence type="ECO:0000256" key="3">
    <source>
        <dbReference type="ARBA" id="ARBA00022490"/>
    </source>
</evidence>
<dbReference type="SUPFAM" id="SSF47769">
    <property type="entry name" value="SAM/Pointed domain"/>
    <property type="match status" value="3"/>
</dbReference>